<evidence type="ECO:0000256" key="10">
    <source>
        <dbReference type="SAM" id="Phobius"/>
    </source>
</evidence>
<comment type="similarity">
    <text evidence="2">Belongs to the G-protein coupled receptor 4 family.</text>
</comment>
<feature type="transmembrane region" description="Helical" evidence="10">
    <location>
        <begin position="74"/>
        <end position="93"/>
    </location>
</feature>
<name>A0AAD5VA07_9APHY</name>
<feature type="transmembrane region" description="Helical" evidence="10">
    <location>
        <begin position="36"/>
        <end position="54"/>
    </location>
</feature>
<comment type="caution">
    <text evidence="11">The sequence shown here is derived from an EMBL/GenBank/DDBJ whole genome shotgun (WGS) entry which is preliminary data.</text>
</comment>
<evidence type="ECO:0000313" key="12">
    <source>
        <dbReference type="Proteomes" id="UP001212997"/>
    </source>
</evidence>
<evidence type="ECO:0000256" key="8">
    <source>
        <dbReference type="ARBA" id="ARBA00023170"/>
    </source>
</evidence>
<feature type="transmembrane region" description="Helical" evidence="10">
    <location>
        <begin position="147"/>
        <end position="167"/>
    </location>
</feature>
<dbReference type="Pfam" id="PF02076">
    <property type="entry name" value="STE3"/>
    <property type="match status" value="1"/>
</dbReference>
<sequence>MPSSWIAQRDALTFGSIFGAVLGLAPLYWQARSWNVGNFLFGFWLGSMNLMRFVNLVVWRNTSENLAPAWCGIYVRFTLAGGAGIASATLASAHRVAAIASGRYLNQRLGEKRVVFTDLTIGLLLPIIQLVASSIPNTLLFIILNKALPVLVSIGASIYCLLTFLAIRNRQKSMEELICTNTELTVPRYRRLMTLCFIIVAGSISLSTSLLVSDLIRIPIVPWRGLDDFHRDFGRIGTYPRSSEDWIRYEKQDNQFGSWVTIALSIGYFGFFISTQEAWRNCLVVTRFIIDRIVPPRHHDSAQ</sequence>
<dbReference type="EMBL" id="JANAWD010000134">
    <property type="protein sequence ID" value="KAJ3486037.1"/>
    <property type="molecule type" value="Genomic_DNA"/>
</dbReference>
<evidence type="ECO:0000256" key="5">
    <source>
        <dbReference type="ARBA" id="ARBA00022989"/>
    </source>
</evidence>
<dbReference type="GO" id="GO:0000750">
    <property type="term" value="P:pheromone-dependent signal transduction involved in conjugation with cellular fusion"/>
    <property type="evidence" value="ECO:0007669"/>
    <property type="project" value="TreeGrafter"/>
</dbReference>
<reference evidence="11" key="1">
    <citation type="submission" date="2022-07" db="EMBL/GenBank/DDBJ databases">
        <title>Genome Sequence of Physisporinus lineatus.</title>
        <authorList>
            <person name="Buettner E."/>
        </authorList>
    </citation>
    <scope>NUCLEOTIDE SEQUENCE</scope>
    <source>
        <strain evidence="11">VT162</strain>
    </source>
</reference>
<dbReference type="AlphaFoldDB" id="A0AAD5VA07"/>
<evidence type="ECO:0000256" key="4">
    <source>
        <dbReference type="ARBA" id="ARBA00022692"/>
    </source>
</evidence>
<comment type="subcellular location">
    <subcellularLocation>
        <location evidence="1">Membrane</location>
        <topology evidence="1">Multi-pass membrane protein</topology>
    </subcellularLocation>
</comment>
<feature type="transmembrane region" description="Helical" evidence="10">
    <location>
        <begin position="256"/>
        <end position="273"/>
    </location>
</feature>
<evidence type="ECO:0000256" key="6">
    <source>
        <dbReference type="ARBA" id="ARBA00023040"/>
    </source>
</evidence>
<keyword evidence="4 10" id="KW-0812">Transmembrane</keyword>
<evidence type="ECO:0000256" key="2">
    <source>
        <dbReference type="ARBA" id="ARBA00011085"/>
    </source>
</evidence>
<protein>
    <recommendedName>
        <fullName evidence="13">Pheromone receptor</fullName>
    </recommendedName>
</protein>
<evidence type="ECO:0008006" key="13">
    <source>
        <dbReference type="Google" id="ProtNLM"/>
    </source>
</evidence>
<dbReference type="PANTHER" id="PTHR28097">
    <property type="entry name" value="PHEROMONE A FACTOR RECEPTOR"/>
    <property type="match status" value="1"/>
</dbReference>
<keyword evidence="9" id="KW-0807">Transducer</keyword>
<dbReference type="GO" id="GO:0004932">
    <property type="term" value="F:mating-type factor pheromone receptor activity"/>
    <property type="evidence" value="ECO:0007669"/>
    <property type="project" value="InterPro"/>
</dbReference>
<feature type="transmembrane region" description="Helical" evidence="10">
    <location>
        <begin position="114"/>
        <end position="135"/>
    </location>
</feature>
<gene>
    <name evidence="11" type="ORF">NLI96_g4534</name>
</gene>
<keyword evidence="7 10" id="KW-0472">Membrane</keyword>
<evidence type="ECO:0000256" key="1">
    <source>
        <dbReference type="ARBA" id="ARBA00004141"/>
    </source>
</evidence>
<keyword evidence="6" id="KW-0297">G-protein coupled receptor</keyword>
<keyword evidence="8" id="KW-0675">Receptor</keyword>
<keyword evidence="5 10" id="KW-1133">Transmembrane helix</keyword>
<dbReference type="Proteomes" id="UP001212997">
    <property type="component" value="Unassembled WGS sequence"/>
</dbReference>
<dbReference type="InterPro" id="IPR001499">
    <property type="entry name" value="GPCR_STE3"/>
</dbReference>
<organism evidence="11 12">
    <name type="scientific">Meripilus lineatus</name>
    <dbReference type="NCBI Taxonomy" id="2056292"/>
    <lineage>
        <taxon>Eukaryota</taxon>
        <taxon>Fungi</taxon>
        <taxon>Dikarya</taxon>
        <taxon>Basidiomycota</taxon>
        <taxon>Agaricomycotina</taxon>
        <taxon>Agaricomycetes</taxon>
        <taxon>Polyporales</taxon>
        <taxon>Meripilaceae</taxon>
        <taxon>Meripilus</taxon>
    </lineage>
</organism>
<evidence type="ECO:0000256" key="3">
    <source>
        <dbReference type="ARBA" id="ARBA00022507"/>
    </source>
</evidence>
<dbReference type="GO" id="GO:0005886">
    <property type="term" value="C:plasma membrane"/>
    <property type="evidence" value="ECO:0007669"/>
    <property type="project" value="TreeGrafter"/>
</dbReference>
<dbReference type="PANTHER" id="PTHR28097:SF1">
    <property type="entry name" value="PHEROMONE A FACTOR RECEPTOR"/>
    <property type="match status" value="1"/>
</dbReference>
<feature type="transmembrane region" description="Helical" evidence="10">
    <location>
        <begin position="192"/>
        <end position="212"/>
    </location>
</feature>
<feature type="transmembrane region" description="Helical" evidence="10">
    <location>
        <begin position="12"/>
        <end position="29"/>
    </location>
</feature>
<accession>A0AAD5VA07</accession>
<proteinExistence type="inferred from homology"/>
<dbReference type="PRINTS" id="PR00899">
    <property type="entry name" value="GPCRSTE3"/>
</dbReference>
<keyword evidence="12" id="KW-1185">Reference proteome</keyword>
<keyword evidence="3" id="KW-0589">Pheromone response</keyword>
<evidence type="ECO:0000256" key="7">
    <source>
        <dbReference type="ARBA" id="ARBA00023136"/>
    </source>
</evidence>
<evidence type="ECO:0000256" key="9">
    <source>
        <dbReference type="ARBA" id="ARBA00023224"/>
    </source>
</evidence>
<evidence type="ECO:0000313" key="11">
    <source>
        <dbReference type="EMBL" id="KAJ3486037.1"/>
    </source>
</evidence>